<proteinExistence type="predicted"/>
<dbReference type="EMBL" id="BARV01039411">
    <property type="protein sequence ID" value="GAI56904.1"/>
    <property type="molecule type" value="Genomic_DNA"/>
</dbReference>
<evidence type="ECO:0000313" key="1">
    <source>
        <dbReference type="EMBL" id="GAI56904.1"/>
    </source>
</evidence>
<name>X1RMY6_9ZZZZ</name>
<feature type="non-terminal residue" evidence="1">
    <location>
        <position position="1"/>
    </location>
</feature>
<sequence length="40" mass="4420">DIDNTGPRCYLIFSGGKDDDIVAGNIEEDRRLPLANTNKL</sequence>
<protein>
    <submittedName>
        <fullName evidence="1">Uncharacterized protein</fullName>
    </submittedName>
</protein>
<organism evidence="1">
    <name type="scientific">marine sediment metagenome</name>
    <dbReference type="NCBI Taxonomy" id="412755"/>
    <lineage>
        <taxon>unclassified sequences</taxon>
        <taxon>metagenomes</taxon>
        <taxon>ecological metagenomes</taxon>
    </lineage>
</organism>
<gene>
    <name evidence="1" type="ORF">S06H3_60419</name>
</gene>
<accession>X1RMY6</accession>
<dbReference type="AlphaFoldDB" id="X1RMY6"/>
<reference evidence="1" key="1">
    <citation type="journal article" date="2014" name="Front. Microbiol.">
        <title>High frequency of phylogenetically diverse reductive dehalogenase-homologous genes in deep subseafloor sedimentary metagenomes.</title>
        <authorList>
            <person name="Kawai M."/>
            <person name="Futagami T."/>
            <person name="Toyoda A."/>
            <person name="Takaki Y."/>
            <person name="Nishi S."/>
            <person name="Hori S."/>
            <person name="Arai W."/>
            <person name="Tsubouchi T."/>
            <person name="Morono Y."/>
            <person name="Uchiyama I."/>
            <person name="Ito T."/>
            <person name="Fujiyama A."/>
            <person name="Inagaki F."/>
            <person name="Takami H."/>
        </authorList>
    </citation>
    <scope>NUCLEOTIDE SEQUENCE</scope>
    <source>
        <strain evidence="1">Expedition CK06-06</strain>
    </source>
</reference>
<comment type="caution">
    <text evidence="1">The sequence shown here is derived from an EMBL/GenBank/DDBJ whole genome shotgun (WGS) entry which is preliminary data.</text>
</comment>